<dbReference type="Proteomes" id="UP001176941">
    <property type="component" value="Chromosome 18"/>
</dbReference>
<proteinExistence type="predicted"/>
<feature type="compositionally biased region" description="Basic residues" evidence="1">
    <location>
        <begin position="93"/>
        <end position="108"/>
    </location>
</feature>
<reference evidence="2" key="1">
    <citation type="submission" date="2023-04" db="EMBL/GenBank/DDBJ databases">
        <authorList>
            <consortium name="ELIXIR-Norway"/>
        </authorList>
    </citation>
    <scope>NUCLEOTIDE SEQUENCE [LARGE SCALE GENOMIC DNA]</scope>
</reference>
<gene>
    <name evidence="2" type="ORF">MRATA1EN1_LOCUS7748</name>
</gene>
<name>A0ABN8YC86_RANTA</name>
<feature type="non-terminal residue" evidence="2">
    <location>
        <position position="1"/>
    </location>
</feature>
<evidence type="ECO:0000313" key="2">
    <source>
        <dbReference type="EMBL" id="CAI9158786.1"/>
    </source>
</evidence>
<evidence type="ECO:0000313" key="3">
    <source>
        <dbReference type="Proteomes" id="UP001176941"/>
    </source>
</evidence>
<organism evidence="2 3">
    <name type="scientific">Rangifer tarandus platyrhynchus</name>
    <name type="common">Svalbard reindeer</name>
    <dbReference type="NCBI Taxonomy" id="3082113"/>
    <lineage>
        <taxon>Eukaryota</taxon>
        <taxon>Metazoa</taxon>
        <taxon>Chordata</taxon>
        <taxon>Craniata</taxon>
        <taxon>Vertebrata</taxon>
        <taxon>Euteleostomi</taxon>
        <taxon>Mammalia</taxon>
        <taxon>Eutheria</taxon>
        <taxon>Laurasiatheria</taxon>
        <taxon>Artiodactyla</taxon>
        <taxon>Ruminantia</taxon>
        <taxon>Pecora</taxon>
        <taxon>Cervidae</taxon>
        <taxon>Odocoileinae</taxon>
        <taxon>Rangifer</taxon>
    </lineage>
</organism>
<dbReference type="EMBL" id="OX459954">
    <property type="protein sequence ID" value="CAI9158786.1"/>
    <property type="molecule type" value="Genomic_DNA"/>
</dbReference>
<evidence type="ECO:0000256" key="1">
    <source>
        <dbReference type="SAM" id="MobiDB-lite"/>
    </source>
</evidence>
<keyword evidence="3" id="KW-1185">Reference proteome</keyword>
<feature type="compositionally biased region" description="Basic and acidic residues" evidence="1">
    <location>
        <begin position="164"/>
        <end position="178"/>
    </location>
</feature>
<sequence length="206" mass="21790">APRTSKPPGRDQARAAASCATSPRLERALTHRGVLPSAPGPCRLPAPGQLQAAREEEGELGAGGATLADPARGSGASARGLSKRAGERAPGSSRRRRRRSKAAPHRHPERGSLARALAERGPPGGRLRNGSSPGKGRQVALGSSFLRKEVGNGQSERGSQPYGKDTDSRARAGRRLSDQKGCVLDPAWSHPRHLERGKLLTFSRIF</sequence>
<feature type="region of interest" description="Disordered" evidence="1">
    <location>
        <begin position="1"/>
        <end position="187"/>
    </location>
</feature>
<protein>
    <submittedName>
        <fullName evidence="2">Uncharacterized protein</fullName>
    </submittedName>
</protein>
<accession>A0ABN8YC86</accession>